<dbReference type="EMBL" id="GBXM01025509">
    <property type="protein sequence ID" value="JAH83068.1"/>
    <property type="molecule type" value="Transcribed_RNA"/>
</dbReference>
<name>A0A0E9W0R3_ANGAN</name>
<protein>
    <submittedName>
        <fullName evidence="1">Uncharacterized protein</fullName>
    </submittedName>
</protein>
<dbReference type="AlphaFoldDB" id="A0A0E9W0R3"/>
<sequence>MRYIWKKRTSKIRKKVLKQKKRRRPLVRPLIKTTTTVRRLQFSVCPITKASMVMRQLW</sequence>
<proteinExistence type="predicted"/>
<reference evidence="1" key="2">
    <citation type="journal article" date="2015" name="Fish Shellfish Immunol.">
        <title>Early steps in the European eel (Anguilla anguilla)-Vibrio vulnificus interaction in the gills: Role of the RtxA13 toxin.</title>
        <authorList>
            <person name="Callol A."/>
            <person name="Pajuelo D."/>
            <person name="Ebbesson L."/>
            <person name="Teles M."/>
            <person name="MacKenzie S."/>
            <person name="Amaro C."/>
        </authorList>
    </citation>
    <scope>NUCLEOTIDE SEQUENCE</scope>
</reference>
<accession>A0A0E9W0R3</accession>
<evidence type="ECO:0000313" key="1">
    <source>
        <dbReference type="EMBL" id="JAH83068.1"/>
    </source>
</evidence>
<organism evidence="1">
    <name type="scientific">Anguilla anguilla</name>
    <name type="common">European freshwater eel</name>
    <name type="synonym">Muraena anguilla</name>
    <dbReference type="NCBI Taxonomy" id="7936"/>
    <lineage>
        <taxon>Eukaryota</taxon>
        <taxon>Metazoa</taxon>
        <taxon>Chordata</taxon>
        <taxon>Craniata</taxon>
        <taxon>Vertebrata</taxon>
        <taxon>Euteleostomi</taxon>
        <taxon>Actinopterygii</taxon>
        <taxon>Neopterygii</taxon>
        <taxon>Teleostei</taxon>
        <taxon>Anguilliformes</taxon>
        <taxon>Anguillidae</taxon>
        <taxon>Anguilla</taxon>
    </lineage>
</organism>
<reference evidence="1" key="1">
    <citation type="submission" date="2014-11" db="EMBL/GenBank/DDBJ databases">
        <authorList>
            <person name="Amaro Gonzalez C."/>
        </authorList>
    </citation>
    <scope>NUCLEOTIDE SEQUENCE</scope>
</reference>